<comment type="caution">
    <text evidence="6">The sequence shown here is derived from an EMBL/GenBank/DDBJ whole genome shotgun (WGS) entry which is preliminary data.</text>
</comment>
<dbReference type="InterPro" id="IPR007110">
    <property type="entry name" value="Ig-like_dom"/>
</dbReference>
<dbReference type="Pfam" id="PF13385">
    <property type="entry name" value="Laminin_G_3"/>
    <property type="match status" value="3"/>
</dbReference>
<dbReference type="SMART" id="SM00409">
    <property type="entry name" value="IG"/>
    <property type="match status" value="3"/>
</dbReference>
<keyword evidence="7" id="KW-1185">Reference proteome</keyword>
<dbReference type="Proteomes" id="UP000003688">
    <property type="component" value="Unassembled WGS sequence"/>
</dbReference>
<proteinExistence type="predicted"/>
<dbReference type="InterPro" id="IPR013783">
    <property type="entry name" value="Ig-like_fold"/>
</dbReference>
<dbReference type="PANTHER" id="PTHR10075">
    <property type="entry name" value="BASIGIN RELATED"/>
    <property type="match status" value="1"/>
</dbReference>
<dbReference type="CDD" id="cd00096">
    <property type="entry name" value="Ig"/>
    <property type="match status" value="3"/>
</dbReference>
<protein>
    <submittedName>
        <fullName evidence="6">Immunoglobulin I-set domain protein</fullName>
    </submittedName>
</protein>
<dbReference type="PROSITE" id="PS50835">
    <property type="entry name" value="IG_LIKE"/>
    <property type="match status" value="2"/>
</dbReference>
<dbReference type="InterPro" id="IPR006558">
    <property type="entry name" value="LamG-like"/>
</dbReference>
<gene>
    <name evidence="6" type="ORF">Cflav_PD1254</name>
</gene>
<dbReference type="OrthoDB" id="188144at2"/>
<keyword evidence="2" id="KW-1015">Disulfide bond</keyword>
<evidence type="ECO:0000313" key="7">
    <source>
        <dbReference type="Proteomes" id="UP000003688"/>
    </source>
</evidence>
<dbReference type="STRING" id="320771.Cflav_PD1254"/>
<dbReference type="SUPFAM" id="SSF48726">
    <property type="entry name" value="Immunoglobulin"/>
    <property type="match status" value="3"/>
</dbReference>
<dbReference type="PROSITE" id="PS50025">
    <property type="entry name" value="LAM_G_DOMAIN"/>
    <property type="match status" value="1"/>
</dbReference>
<dbReference type="AlphaFoldDB" id="B9XNV4"/>
<dbReference type="SMART" id="SM00560">
    <property type="entry name" value="LamGL"/>
    <property type="match status" value="3"/>
</dbReference>
<keyword evidence="3" id="KW-0393">Immunoglobulin domain</keyword>
<dbReference type="EMBL" id="ABOX02000042">
    <property type="protein sequence ID" value="EEF58527.1"/>
    <property type="molecule type" value="Genomic_DNA"/>
</dbReference>
<keyword evidence="1" id="KW-0732">Signal</keyword>
<evidence type="ECO:0000259" key="4">
    <source>
        <dbReference type="PROSITE" id="PS50025"/>
    </source>
</evidence>
<dbReference type="Gene3D" id="2.60.40.10">
    <property type="entry name" value="Immunoglobulins"/>
    <property type="match status" value="3"/>
</dbReference>
<dbReference type="InterPro" id="IPR003599">
    <property type="entry name" value="Ig_sub"/>
</dbReference>
<evidence type="ECO:0000256" key="3">
    <source>
        <dbReference type="ARBA" id="ARBA00023319"/>
    </source>
</evidence>
<dbReference type="SUPFAM" id="SSF49899">
    <property type="entry name" value="Concanavalin A-like lectins/glucanases"/>
    <property type="match status" value="3"/>
</dbReference>
<dbReference type="Pfam" id="PF13927">
    <property type="entry name" value="Ig_3"/>
    <property type="match status" value="2"/>
</dbReference>
<evidence type="ECO:0000256" key="1">
    <source>
        <dbReference type="ARBA" id="ARBA00022729"/>
    </source>
</evidence>
<evidence type="ECO:0000256" key="2">
    <source>
        <dbReference type="ARBA" id="ARBA00023157"/>
    </source>
</evidence>
<accession>B9XNV4</accession>
<dbReference type="PANTHER" id="PTHR10075:SF14">
    <property type="entry name" value="CELL ADHESION MOLECULE DSCAM2-RELATED"/>
    <property type="match status" value="1"/>
</dbReference>
<evidence type="ECO:0000313" key="6">
    <source>
        <dbReference type="EMBL" id="EEF58527.1"/>
    </source>
</evidence>
<dbReference type="Gene3D" id="2.60.120.200">
    <property type="match status" value="3"/>
</dbReference>
<feature type="domain" description="Ig-like" evidence="5">
    <location>
        <begin position="226"/>
        <end position="305"/>
    </location>
</feature>
<dbReference type="InterPro" id="IPR036179">
    <property type="entry name" value="Ig-like_dom_sf"/>
</dbReference>
<evidence type="ECO:0000259" key="5">
    <source>
        <dbReference type="PROSITE" id="PS50835"/>
    </source>
</evidence>
<feature type="domain" description="Ig-like" evidence="5">
    <location>
        <begin position="139"/>
        <end position="218"/>
    </location>
</feature>
<dbReference type="InterPro" id="IPR013320">
    <property type="entry name" value="ConA-like_dom_sf"/>
</dbReference>
<name>B9XNV4_PEDPL</name>
<dbReference type="InterPro" id="IPR001791">
    <property type="entry name" value="Laminin_G"/>
</dbReference>
<organism evidence="6 7">
    <name type="scientific">Pedosphaera parvula (strain Ellin514)</name>
    <dbReference type="NCBI Taxonomy" id="320771"/>
    <lineage>
        <taxon>Bacteria</taxon>
        <taxon>Pseudomonadati</taxon>
        <taxon>Verrucomicrobiota</taxon>
        <taxon>Pedosphaerae</taxon>
        <taxon>Pedosphaerales</taxon>
        <taxon>Pedosphaeraceae</taxon>
        <taxon>Pedosphaera</taxon>
    </lineage>
</organism>
<sequence>MTATVWVKGNPADGRFQTIVGKGDTSWRVSMDADGFAHFAVGANKDAAGVHNINDGQWHFLAGVYDGTTQAIYVDGTLDGSQPTPSAFFGSAASVTIGGVPDHATDRLFAGSIDEVAIFDSALSLSQIQQIFYSGNIAPLISQQPQLPGSVFEGSALTITVGAVGTPTLNYQWTKNGASITGKTTSSLAFSSIAASDSGSYAVVITNNYGAITSSIVALAVQSSPPYILQQPQAFSRYQGGFGTLSVTAAGTAPLAYQWYFNGTTKIAGATASSYPLSNLQFANAGNYSCTITNTHGATNTVTVALTVVGAPAGAYAATILADNPLAYWRLGETNGTVAHDYLGNHDGQYTNATLGVPGYSAIDTNAAMSIGPQFNSFVGNIQGIDFGTGTNAAFSVEAWVKGPVVQNGDVGFITKGTGAGGEQFNLDNGNGGKYRFFVRGTQNVIQSCNSSIALDGTWQHLVGVCDGPGGSLHLFVNGVEVATTTAPGDILPSTHAVSIGSRQSGSSATGPYDFNFTGSMDEVAIYGTALSATQVQAHYAARYGSSTPAAVGVQPVATTNYVTLQGVFTVYGGGTDPVSYQWKFNGVDIADATSDTLVVSPLDLTNAGNYSVTVSNPFGTTNSSAAHLTVLPAPTVVDVTSGLLMHLKFDGDYRDYSGRGNNGTNVGATTFVPGKIGANALHYFTDSSSASYSYVTLGLRPDLQFSSNVNFSVAFWVRQPAGALQGDLPFLCNALGSTYSPGYVIAPSYKSGGWGWSLYDKTGSTGMGANGGDGTINDGNWHHVVHTFDRNGYGLTYVDGIRVDGRPIVGAGDLNTGQPTNIGQDPTGTYAETGEADIDDFGVWQRVLSPMEISAMYVGGSINGVSFASAPVKMTLQPLGNQLQIVWPAGLLQAADQVTGPYTDVTAATSPYTVTPAAAKKFYRVKL</sequence>
<feature type="domain" description="Laminin G" evidence="4">
    <location>
        <begin position="1"/>
        <end position="138"/>
    </location>
</feature>
<reference evidence="6 7" key="1">
    <citation type="journal article" date="2011" name="J. Bacteriol.">
        <title>Genome sequence of 'Pedosphaera parvula' Ellin514, an aerobic Verrucomicrobial isolate from pasture soil.</title>
        <authorList>
            <person name="Kant R."/>
            <person name="van Passel M.W."/>
            <person name="Sangwan P."/>
            <person name="Palva A."/>
            <person name="Lucas S."/>
            <person name="Copeland A."/>
            <person name="Lapidus A."/>
            <person name="Glavina Del Rio T."/>
            <person name="Dalin E."/>
            <person name="Tice H."/>
            <person name="Bruce D."/>
            <person name="Goodwin L."/>
            <person name="Pitluck S."/>
            <person name="Chertkov O."/>
            <person name="Larimer F.W."/>
            <person name="Land M.L."/>
            <person name="Hauser L."/>
            <person name="Brettin T.S."/>
            <person name="Detter J.C."/>
            <person name="Han S."/>
            <person name="de Vos W.M."/>
            <person name="Janssen P.H."/>
            <person name="Smidt H."/>
        </authorList>
    </citation>
    <scope>NUCLEOTIDE SEQUENCE [LARGE SCALE GENOMIC DNA]</scope>
    <source>
        <strain evidence="6 7">Ellin514</strain>
    </source>
</reference>